<dbReference type="InterPro" id="IPR000182">
    <property type="entry name" value="GNAT_dom"/>
</dbReference>
<evidence type="ECO:0000313" key="2">
    <source>
        <dbReference type="EMBL" id="KAK3923672.1"/>
    </source>
</evidence>
<proteinExistence type="predicted"/>
<evidence type="ECO:0000259" key="1">
    <source>
        <dbReference type="PROSITE" id="PS51186"/>
    </source>
</evidence>
<dbReference type="SUPFAM" id="SSF55729">
    <property type="entry name" value="Acyl-CoA N-acyltransferases (Nat)"/>
    <property type="match status" value="1"/>
</dbReference>
<dbReference type="Proteomes" id="UP001219518">
    <property type="component" value="Unassembled WGS sequence"/>
</dbReference>
<feature type="domain" description="N-acetyltransferase" evidence="1">
    <location>
        <begin position="53"/>
        <end position="214"/>
    </location>
</feature>
<dbReference type="AlphaFoldDB" id="A0AAE1HLR5"/>
<reference evidence="2" key="1">
    <citation type="submission" date="2021-07" db="EMBL/GenBank/DDBJ databases">
        <authorList>
            <person name="Catto M.A."/>
            <person name="Jacobson A."/>
            <person name="Kennedy G."/>
            <person name="Labadie P."/>
            <person name="Hunt B.G."/>
            <person name="Srinivasan R."/>
        </authorList>
    </citation>
    <scope>NUCLEOTIDE SEQUENCE</scope>
    <source>
        <strain evidence="2">PL_HMW_Pooled</strain>
        <tissue evidence="2">Head</tissue>
    </source>
</reference>
<evidence type="ECO:0000313" key="3">
    <source>
        <dbReference type="Proteomes" id="UP001219518"/>
    </source>
</evidence>
<comment type="caution">
    <text evidence="2">The sequence shown here is derived from an EMBL/GenBank/DDBJ whole genome shotgun (WGS) entry which is preliminary data.</text>
</comment>
<keyword evidence="3" id="KW-1185">Reference proteome</keyword>
<name>A0AAE1HLR5_9NEOP</name>
<protein>
    <submittedName>
        <fullName evidence="2">Dopamine N-acetyltransferase</fullName>
    </submittedName>
</protein>
<dbReference type="PANTHER" id="PTHR20905:SF28">
    <property type="entry name" value="GH28833P-RELATED"/>
    <property type="match status" value="1"/>
</dbReference>
<dbReference type="Pfam" id="PF00583">
    <property type="entry name" value="Acetyltransf_1"/>
    <property type="match status" value="1"/>
</dbReference>
<gene>
    <name evidence="2" type="ORF">KUF71_002081</name>
</gene>
<dbReference type="CDD" id="cd04301">
    <property type="entry name" value="NAT_SF"/>
    <property type="match status" value="1"/>
</dbReference>
<dbReference type="PANTHER" id="PTHR20905">
    <property type="entry name" value="N-ACETYLTRANSFERASE-RELATED"/>
    <property type="match status" value="1"/>
</dbReference>
<organism evidence="2 3">
    <name type="scientific">Frankliniella fusca</name>
    <dbReference type="NCBI Taxonomy" id="407009"/>
    <lineage>
        <taxon>Eukaryota</taxon>
        <taxon>Metazoa</taxon>
        <taxon>Ecdysozoa</taxon>
        <taxon>Arthropoda</taxon>
        <taxon>Hexapoda</taxon>
        <taxon>Insecta</taxon>
        <taxon>Pterygota</taxon>
        <taxon>Neoptera</taxon>
        <taxon>Paraneoptera</taxon>
        <taxon>Thysanoptera</taxon>
        <taxon>Terebrantia</taxon>
        <taxon>Thripoidea</taxon>
        <taxon>Thripidae</taxon>
        <taxon>Frankliniella</taxon>
    </lineage>
</organism>
<dbReference type="Gene3D" id="3.40.630.30">
    <property type="match status" value="1"/>
</dbReference>
<sequence>MTTAELRVVRVAADDQQTHEAVLDVLTRGFFPRESACLMAGVAASPEGARQLLDLVSIALKDGLSVAAYLGDEMVGCSVNKLQVKPAPGEASFFERFADERAPDPAANWTMHFMMRVDARADLFAEAGAGCDRLLELMFLAVVPEAGRRGVGVRLAAETVAVAREHGLRAVSAIFTSDHSRAIGRRLGFRELAVAEHADFQFDGKSVLDRLSPAQQRSVLVILNLT</sequence>
<accession>A0AAE1HLR5</accession>
<reference evidence="2" key="2">
    <citation type="journal article" date="2023" name="BMC Genomics">
        <title>Pest status, molecular evolution, and epigenetic factors derived from the genome assembly of Frankliniella fusca, a thysanopteran phytovirus vector.</title>
        <authorList>
            <person name="Catto M.A."/>
            <person name="Labadie P.E."/>
            <person name="Jacobson A.L."/>
            <person name="Kennedy G.G."/>
            <person name="Srinivasan R."/>
            <person name="Hunt B.G."/>
        </authorList>
    </citation>
    <scope>NUCLEOTIDE SEQUENCE</scope>
    <source>
        <strain evidence="2">PL_HMW_Pooled</strain>
    </source>
</reference>
<dbReference type="EMBL" id="JAHWGI010001149">
    <property type="protein sequence ID" value="KAK3923672.1"/>
    <property type="molecule type" value="Genomic_DNA"/>
</dbReference>
<dbReference type="GO" id="GO:0008080">
    <property type="term" value="F:N-acetyltransferase activity"/>
    <property type="evidence" value="ECO:0007669"/>
    <property type="project" value="TreeGrafter"/>
</dbReference>
<dbReference type="PROSITE" id="PS51186">
    <property type="entry name" value="GNAT"/>
    <property type="match status" value="1"/>
</dbReference>
<dbReference type="InterPro" id="IPR016181">
    <property type="entry name" value="Acyl_CoA_acyltransferase"/>
</dbReference>